<dbReference type="SUPFAM" id="SSF53300">
    <property type="entry name" value="vWA-like"/>
    <property type="match status" value="1"/>
</dbReference>
<dbReference type="PANTHER" id="PTHR10579:SF43">
    <property type="entry name" value="ZINC FINGER (C3HC4-TYPE RING FINGER) FAMILY PROTEIN"/>
    <property type="match status" value="1"/>
</dbReference>
<dbReference type="InterPro" id="IPR051266">
    <property type="entry name" value="CLCR"/>
</dbReference>
<dbReference type="InterPro" id="IPR002035">
    <property type="entry name" value="VWF_A"/>
</dbReference>
<dbReference type="Proteomes" id="UP000033054">
    <property type="component" value="Chromosome"/>
</dbReference>
<evidence type="ECO:0000313" key="4">
    <source>
        <dbReference type="Proteomes" id="UP000033054"/>
    </source>
</evidence>
<dbReference type="KEGG" id="srd:SD10_06545"/>
<dbReference type="AlphaFoldDB" id="A0A0E3ZTH0"/>
<accession>A0A0E3ZTH0</accession>
<dbReference type="Pfam" id="PF12889">
    <property type="entry name" value="DUF3829"/>
    <property type="match status" value="1"/>
</dbReference>
<dbReference type="SMART" id="SM00327">
    <property type="entry name" value="VWA"/>
    <property type="match status" value="1"/>
</dbReference>
<evidence type="ECO:0000259" key="2">
    <source>
        <dbReference type="PROSITE" id="PS50234"/>
    </source>
</evidence>
<feature type="domain" description="VWFA" evidence="2">
    <location>
        <begin position="738"/>
        <end position="912"/>
    </location>
</feature>
<dbReference type="Pfam" id="PF00092">
    <property type="entry name" value="VWA"/>
    <property type="match status" value="1"/>
</dbReference>
<dbReference type="EMBL" id="CP010429">
    <property type="protein sequence ID" value="AKD54619.1"/>
    <property type="molecule type" value="Genomic_DNA"/>
</dbReference>
<dbReference type="Gene3D" id="3.40.50.410">
    <property type="entry name" value="von Willebrand factor, type A domain"/>
    <property type="match status" value="1"/>
</dbReference>
<dbReference type="STRING" id="1379870.SD10_06545"/>
<evidence type="ECO:0000313" key="3">
    <source>
        <dbReference type="EMBL" id="AKD54619.1"/>
    </source>
</evidence>
<dbReference type="RefSeq" id="WP_046376220.1">
    <property type="nucleotide sequence ID" value="NZ_CP010429.1"/>
</dbReference>
<name>A0A0E3ZTH0_9BACT</name>
<evidence type="ECO:0000256" key="1">
    <source>
        <dbReference type="SAM" id="MobiDB-lite"/>
    </source>
</evidence>
<dbReference type="InterPro" id="IPR036465">
    <property type="entry name" value="vWFA_dom_sf"/>
</dbReference>
<gene>
    <name evidence="3" type="ORF">SD10_06545</name>
</gene>
<dbReference type="HOGENOM" id="CLU_319986_0_0_10"/>
<dbReference type="OrthoDB" id="901926at2"/>
<protein>
    <submittedName>
        <fullName evidence="3">von Willebrand factor A</fullName>
    </submittedName>
</protein>
<sequence length="913" mass="103739">MQAFFCLFLVFASVFLTNGSYQETPQQALNQYIAFLNQSTDEVSYRSQQIQLYYSSIEGYKSKLGAPPQMPSSRILESYYYKKALTSVALTEAEKQRLNTSTESLWKLLTKIDETTKKLETYDRLKDYERDKFEKANALMVELQTLTSQFSQAKDAMYAQIQRVYRRYQPYRDTDAYLYAEKEMEQALTSQRKLLDTLSFYLNEKSRADWPKKLVQQSILSDQTLLTSFGKATSTIGYPASDMLNSFRTGLRAIQEVKKRAVDDYTFAAQQTAEHGNKVYRSLINQYNNDLVNWQQSFVKYSTPTRQLLEYPKLSPIFKIDPPQPAIQTIQQAQPFSDGKPLAFVIKPAAAPAQTATFQALNAYVEFINESLRQMNHLQVLVRNYQSSADRYRESAGNKRRNSLTYAHNEYKVPVSEHQLLLLNSVHIPSTYRNSINKQADVLLAMLTEMDNLSIELVDYAARGQYEQDQFRRSDAILDRYAFLFDEFDKKKEQLYQDVRRIHESYPATKPLTSWITAGRALLKIIDANKKIVFGIRAYLRGEATERPATDSLRAEARSLISSEFQNLKGLQRYGPSNGLCPYSPYEAIGTNSLRMAEMAPKIKKPAAVFATHPYEMIYYFFNNELVYQYNKFSELAKVGVLKAVTEPNVFAFRRSTPAVGQQTIPEDTIQPGPKPDSERKPIDTARLTQPTEPRQQDRTVIKHDTVYVNQVRTDTVYIGQKSQSDGSLSLAGFAPNNMVLLLDVSASMASPYKMPLLKRSIKSLLSVLRPEDQLCIVVYSGKARVVLKPTSGANVNEITHVIDQLQSDGDTDADKGLQLAYKMANKHYIRAGNNRIILATDGEFSVSDDVYDLVRKSSKDDVFLTIFTFGKSEVNGKNLIKLAQSGQGSYTHITAGNANLQLILEAQAKRVP</sequence>
<organism evidence="3 4">
    <name type="scientific">Spirosoma radiotolerans</name>
    <dbReference type="NCBI Taxonomy" id="1379870"/>
    <lineage>
        <taxon>Bacteria</taxon>
        <taxon>Pseudomonadati</taxon>
        <taxon>Bacteroidota</taxon>
        <taxon>Cytophagia</taxon>
        <taxon>Cytophagales</taxon>
        <taxon>Cytophagaceae</taxon>
        <taxon>Spirosoma</taxon>
    </lineage>
</organism>
<dbReference type="PROSITE" id="PS50234">
    <property type="entry name" value="VWFA"/>
    <property type="match status" value="1"/>
</dbReference>
<keyword evidence="4" id="KW-1185">Reference proteome</keyword>
<reference evidence="3 4" key="1">
    <citation type="journal article" date="2014" name="Curr. Microbiol.">
        <title>Spirosoma radiotolerans sp. nov., a gamma-radiation-resistant bacterium isolated from gamma ray-irradiated soil.</title>
        <authorList>
            <person name="Lee J.J."/>
            <person name="Srinivasan S."/>
            <person name="Lim S."/>
            <person name="Joe M."/>
            <person name="Im S."/>
            <person name="Bae S.I."/>
            <person name="Park K.R."/>
            <person name="Han J.H."/>
            <person name="Park S.H."/>
            <person name="Joo B.M."/>
            <person name="Park S.J."/>
            <person name="Kim M.K."/>
        </authorList>
    </citation>
    <scope>NUCLEOTIDE SEQUENCE [LARGE SCALE GENOMIC DNA]</scope>
    <source>
        <strain evidence="3 4">DG5A</strain>
    </source>
</reference>
<proteinExistence type="predicted"/>
<dbReference type="PATRIC" id="fig|1379870.5.peg.1425"/>
<dbReference type="InterPro" id="IPR024291">
    <property type="entry name" value="DUF3829"/>
</dbReference>
<feature type="region of interest" description="Disordered" evidence="1">
    <location>
        <begin position="661"/>
        <end position="696"/>
    </location>
</feature>
<dbReference type="PANTHER" id="PTHR10579">
    <property type="entry name" value="CALCIUM-ACTIVATED CHLORIDE CHANNEL REGULATOR"/>
    <property type="match status" value="1"/>
</dbReference>